<name>A0A9Q0H487_9MAGN</name>
<keyword evidence="2" id="KW-0812">Transmembrane</keyword>
<feature type="region of interest" description="Disordered" evidence="1">
    <location>
        <begin position="87"/>
        <end position="122"/>
    </location>
</feature>
<feature type="compositionally biased region" description="Polar residues" evidence="1">
    <location>
        <begin position="211"/>
        <end position="234"/>
    </location>
</feature>
<evidence type="ECO:0000256" key="1">
    <source>
        <dbReference type="SAM" id="MobiDB-lite"/>
    </source>
</evidence>
<dbReference type="Proteomes" id="UP001141806">
    <property type="component" value="Unassembled WGS sequence"/>
</dbReference>
<feature type="compositionally biased region" description="Basic residues" evidence="1">
    <location>
        <begin position="95"/>
        <end position="108"/>
    </location>
</feature>
<protein>
    <recommendedName>
        <fullName evidence="5">Transmembrane protein</fullName>
    </recommendedName>
</protein>
<keyword evidence="4" id="KW-1185">Reference proteome</keyword>
<evidence type="ECO:0000313" key="4">
    <source>
        <dbReference type="Proteomes" id="UP001141806"/>
    </source>
</evidence>
<evidence type="ECO:0000256" key="2">
    <source>
        <dbReference type="SAM" id="Phobius"/>
    </source>
</evidence>
<keyword evidence="2" id="KW-0472">Membrane</keyword>
<gene>
    <name evidence="3" type="ORF">NE237_013612</name>
</gene>
<dbReference type="AlphaFoldDB" id="A0A9Q0H487"/>
<organism evidence="3 4">
    <name type="scientific">Protea cynaroides</name>
    <dbReference type="NCBI Taxonomy" id="273540"/>
    <lineage>
        <taxon>Eukaryota</taxon>
        <taxon>Viridiplantae</taxon>
        <taxon>Streptophyta</taxon>
        <taxon>Embryophyta</taxon>
        <taxon>Tracheophyta</taxon>
        <taxon>Spermatophyta</taxon>
        <taxon>Magnoliopsida</taxon>
        <taxon>Proteales</taxon>
        <taxon>Proteaceae</taxon>
        <taxon>Protea</taxon>
    </lineage>
</organism>
<reference evidence="3" key="1">
    <citation type="journal article" date="2023" name="Plant J.">
        <title>The genome of the king protea, Protea cynaroides.</title>
        <authorList>
            <person name="Chang J."/>
            <person name="Duong T.A."/>
            <person name="Schoeman C."/>
            <person name="Ma X."/>
            <person name="Roodt D."/>
            <person name="Barker N."/>
            <person name="Li Z."/>
            <person name="Van de Peer Y."/>
            <person name="Mizrachi E."/>
        </authorList>
    </citation>
    <scope>NUCLEOTIDE SEQUENCE</scope>
    <source>
        <tissue evidence="3">Young leaves</tissue>
    </source>
</reference>
<feature type="region of interest" description="Disordered" evidence="1">
    <location>
        <begin position="211"/>
        <end position="241"/>
    </location>
</feature>
<dbReference type="OrthoDB" id="1899142at2759"/>
<dbReference type="EMBL" id="JAMYWD010000011">
    <property type="protein sequence ID" value="KAJ4956829.1"/>
    <property type="molecule type" value="Genomic_DNA"/>
</dbReference>
<accession>A0A9Q0H487</accession>
<feature type="transmembrane region" description="Helical" evidence="2">
    <location>
        <begin position="157"/>
        <end position="176"/>
    </location>
</feature>
<dbReference type="PANTHER" id="PTHR34188">
    <property type="entry name" value="OS01G0299500 PROTEIN"/>
    <property type="match status" value="1"/>
</dbReference>
<dbReference type="PANTHER" id="PTHR34188:SF5">
    <property type="entry name" value="OS05G0131900 PROTEIN"/>
    <property type="match status" value="1"/>
</dbReference>
<keyword evidence="2" id="KW-1133">Transmembrane helix</keyword>
<evidence type="ECO:0000313" key="3">
    <source>
        <dbReference type="EMBL" id="KAJ4956829.1"/>
    </source>
</evidence>
<sequence>MALREKDLLIDLECGGTTSEEGNKEPCTGIKQTKKSLGRVWDGFLSFDGAIKGEDAMSLINASSSANLCPENLEILTDKKFGEDPLGLEENKMVKEKRKKTKSKKSPKPPRPPRGPSLDAHDMKLVREISELSMLKRARIERMKALKKMKAAKATSSSNSLCAMIFTILFFLVLIFQGMCSKSSSGVGFKGSPESAIGLISVQYNKNLSASDANGTSSQSPNFVEQAAGSTSGEEMSKAAG</sequence>
<comment type="caution">
    <text evidence="3">The sequence shown here is derived from an EMBL/GenBank/DDBJ whole genome shotgun (WGS) entry which is preliminary data.</text>
</comment>
<evidence type="ECO:0008006" key="5">
    <source>
        <dbReference type="Google" id="ProtNLM"/>
    </source>
</evidence>
<proteinExistence type="predicted"/>